<accession>A0AC60VWX2</accession>
<proteinExistence type="predicted"/>
<protein>
    <submittedName>
        <fullName evidence="1">Uncharacterized protein</fullName>
    </submittedName>
</protein>
<organism evidence="1 2">
    <name type="scientific">Candidatus Nitrosomaritimum aestuariumsis</name>
    <dbReference type="NCBI Taxonomy" id="3342354"/>
    <lineage>
        <taxon>Archaea</taxon>
        <taxon>Nitrososphaerota</taxon>
        <taxon>Nitrososphaeria</taxon>
        <taxon>Nitrosopumilales</taxon>
        <taxon>Nitrosopumilaceae</taxon>
        <taxon>Candidatus Nitrosomaritimum</taxon>
    </lineage>
</organism>
<evidence type="ECO:0000313" key="1">
    <source>
        <dbReference type="EMBL" id="MBA4451791.1"/>
    </source>
</evidence>
<evidence type="ECO:0000313" key="2">
    <source>
        <dbReference type="Proteomes" id="UP000559653"/>
    </source>
</evidence>
<comment type="caution">
    <text evidence="1">The sequence shown here is derived from an EMBL/GenBank/DDBJ whole genome shotgun (WGS) entry which is preliminary data.</text>
</comment>
<name>A0AC60VWX2_9ARCH</name>
<dbReference type="EMBL" id="JACEMZ010000002">
    <property type="protein sequence ID" value="MBA4451791.1"/>
    <property type="molecule type" value="Genomic_DNA"/>
</dbReference>
<gene>
    <name evidence="1" type="ORF">H2B03_01240</name>
</gene>
<sequence length="48" mass="5856">MEESIEHQKNNEFYSNCTAYFEFLRHKGEADYDFEDEYYFTMPAISSK</sequence>
<reference evidence="1 2" key="1">
    <citation type="journal article" date="2020" name="Appl. Environ. Microbiol.">
        <title>Genomic Characteristics of a Novel Species of Ammonia-Oxidizing Archaea from the Jiulong River Estuary.</title>
        <authorList>
            <person name="Zou D."/>
            <person name="Wan R."/>
            <person name="Han L."/>
            <person name="Xu M.N."/>
            <person name="Liu Y."/>
            <person name="Liu H."/>
            <person name="Kao S.J."/>
            <person name="Li M."/>
        </authorList>
    </citation>
    <scope>NUCLEOTIDE SEQUENCE [LARGE SCALE GENOMIC DNA]</scope>
    <source>
        <strain evidence="1">W1bin1</strain>
    </source>
</reference>
<dbReference type="Proteomes" id="UP000559653">
    <property type="component" value="Unassembled WGS sequence"/>
</dbReference>